<evidence type="ECO:0000313" key="2">
    <source>
        <dbReference type="EMBL" id="QEC57842.1"/>
    </source>
</evidence>
<dbReference type="SUPFAM" id="SSF49464">
    <property type="entry name" value="Carboxypeptidase regulatory domain-like"/>
    <property type="match status" value="1"/>
</dbReference>
<keyword evidence="1" id="KW-0732">Signal</keyword>
<keyword evidence="2" id="KW-0645">Protease</keyword>
<organism evidence="2 3">
    <name type="scientific">Flavisolibacter ginsenosidimutans</name>
    <dbReference type="NCBI Taxonomy" id="661481"/>
    <lineage>
        <taxon>Bacteria</taxon>
        <taxon>Pseudomonadati</taxon>
        <taxon>Bacteroidota</taxon>
        <taxon>Chitinophagia</taxon>
        <taxon>Chitinophagales</taxon>
        <taxon>Chitinophagaceae</taxon>
        <taxon>Flavisolibacter</taxon>
    </lineage>
</organism>
<dbReference type="Gene3D" id="2.60.40.1120">
    <property type="entry name" value="Carboxypeptidase-like, regulatory domain"/>
    <property type="match status" value="1"/>
</dbReference>
<name>A0A5B8UN98_9BACT</name>
<reference evidence="2 3" key="1">
    <citation type="journal article" date="2015" name="Int. J. Syst. Evol. Microbiol.">
        <title>Flavisolibacter ginsenosidimutans sp. nov., with ginsenoside-converting activity isolated from soil used for cultivating ginseng.</title>
        <authorList>
            <person name="Zhao Y."/>
            <person name="Liu Q."/>
            <person name="Kang M.S."/>
            <person name="Jin F."/>
            <person name="Yu H."/>
            <person name="Im W.T."/>
        </authorList>
    </citation>
    <scope>NUCLEOTIDE SEQUENCE [LARGE SCALE GENOMIC DNA]</scope>
    <source>
        <strain evidence="2 3">Gsoil 636</strain>
    </source>
</reference>
<dbReference type="KEGG" id="fgg:FSB75_18675"/>
<dbReference type="GO" id="GO:0004180">
    <property type="term" value="F:carboxypeptidase activity"/>
    <property type="evidence" value="ECO:0007669"/>
    <property type="project" value="UniProtKB-KW"/>
</dbReference>
<evidence type="ECO:0000313" key="3">
    <source>
        <dbReference type="Proteomes" id="UP000321204"/>
    </source>
</evidence>
<gene>
    <name evidence="2" type="ORF">FSB75_18675</name>
</gene>
<dbReference type="RefSeq" id="WP_146790583.1">
    <property type="nucleotide sequence ID" value="NZ_BAABIO010000003.1"/>
</dbReference>
<accession>A0A5B8UN98</accession>
<keyword evidence="2" id="KW-0378">Hydrolase</keyword>
<dbReference type="OrthoDB" id="1223654at2"/>
<keyword evidence="3" id="KW-1185">Reference proteome</keyword>
<dbReference type="AlphaFoldDB" id="A0A5B8UN98"/>
<feature type="chain" id="PRO_5022818363" evidence="1">
    <location>
        <begin position="19"/>
        <end position="401"/>
    </location>
</feature>
<sequence length="401" mass="46218">MRSFLVLLFFSWLTVAHAQTLLKGVVLDEEKHTPVPKASVFLSNTSIGTTANDEGGFALNVPAGKFELVVSSVGYATYSQSINTNEVLGFITIKLTPKAPELETIIIEPYEKDGWEKWGKWFTDNFIGTTEYSRDCRIKNPEALKFRNSKKNNTLTAVAVAPLQIENKALGYRITYQLEDFRYNFKTRMLFYAGFPFFQNLQGSDHKQRQWEKAREDVYLGSMLQFMRALYRNKIVEEGFDVRRLQKIPNAEKNRVKMIYKTSSVRADENGRLVSTVNRDSSAYYNRIMREDDFKKVYGKDLLRGDSMAYAIDSTVAGFDFPDYLLVIYKYKKNPPEFKQMFPKSSDAMMSEITLVNGKPLQVLANGSYFNPEDLLSTGYWGWWEKMGTMLPFDYQPPARK</sequence>
<dbReference type="Pfam" id="PF13715">
    <property type="entry name" value="CarbopepD_reg_2"/>
    <property type="match status" value="1"/>
</dbReference>
<proteinExistence type="predicted"/>
<keyword evidence="2" id="KW-0121">Carboxypeptidase</keyword>
<protein>
    <submittedName>
        <fullName evidence="2">Carboxypeptidase-like regulatory domain-containing protein</fullName>
    </submittedName>
</protein>
<dbReference type="InterPro" id="IPR008969">
    <property type="entry name" value="CarboxyPept-like_regulatory"/>
</dbReference>
<dbReference type="EMBL" id="CP042433">
    <property type="protein sequence ID" value="QEC57842.1"/>
    <property type="molecule type" value="Genomic_DNA"/>
</dbReference>
<feature type="signal peptide" evidence="1">
    <location>
        <begin position="1"/>
        <end position="18"/>
    </location>
</feature>
<dbReference type="Proteomes" id="UP000321204">
    <property type="component" value="Chromosome"/>
</dbReference>
<evidence type="ECO:0000256" key="1">
    <source>
        <dbReference type="SAM" id="SignalP"/>
    </source>
</evidence>